<dbReference type="Pfam" id="PF24879">
    <property type="entry name" value="DUF7737"/>
    <property type="match status" value="1"/>
</dbReference>
<gene>
    <name evidence="3" type="ORF">C8P67_1087</name>
</gene>
<evidence type="ECO:0000259" key="1">
    <source>
        <dbReference type="Pfam" id="PF13569"/>
    </source>
</evidence>
<dbReference type="OrthoDB" id="9763697at2"/>
<dbReference type="InterPro" id="IPR056639">
    <property type="entry name" value="DUF7737"/>
</dbReference>
<sequence length="856" mass="97950">MGIFDKLKAVINGSTSADSEKFDTIIKQTHKEYILIEKYFYDPAINNLNVYKDVAANWGDNEKIDFAVYCIKRICATATARWGGAHSRAYEENQLCFAYLKQLFRSKLTVRGSDLYRILTTIYDSNHKDNTFTFQDWSLTYLINQFTKQLKDKTIDEEARKGLLVLKEKLEKNNKTYLEKENTKLLEKVEELLFENKEGSIRPVLFLGSDNLTPPANAILESQPDAEKRLWYELIAKAQKATGGKPSKKYISESKDIIILLGAEKFKKTAHQLFVTLIDLKETIVEHRSTYNNREYVYAEIEFLSGLNTEAMKGLVWMCSLFHDQQTIQTISRLADRCFKKIPQKGPASAGVGNACLYTLANSKGLDGISQLSRLRLKIKQNNTLKIIENYIQEAAAKHGVTTHEIEDLAVDDFKLKEGKRLWSIENFTAVLEITGIGKSTLSWLKEDGKEQKSVPAAVKEKHFATLKKIKDIQKQIDQATATQRDRFDRMLRSNREIKLEYFKERYVNHGLLDWITANIIFNFINEDTAVQAIRVKDKWFTADEEEINIDHYTRVSLWHPAASSTAAVKQWRDYLISNTILQPFKQAFREIYLLTEAEINTRTYSNRMASHILKQHQYVTLAKGRNWTARLIGSWDGGDQDTACLALPEYNLRAEYWVNSLNADDAFNDTGIWNYVTTDQIRFMNTQTNELIELIDVPAVPFSETLRDVDLFVGVASVGNDPTWQDSGGLPAYRDYWQSYSFGDLSEVAKNRKEILTGLIPRLKIAGVTTIQDKFVVVKGKLRTYKIHIGSTNILMEPNDQYLCIVPDRSKKDTTENVYLPFEGDNGLSVILSKAFLLAADDKITDSTITSQINR</sequence>
<proteinExistence type="predicted"/>
<reference evidence="3 4" key="1">
    <citation type="submission" date="2018-08" db="EMBL/GenBank/DDBJ databases">
        <title>Genomic Encyclopedia of Archaeal and Bacterial Type Strains, Phase II (KMG-II): from individual species to whole genera.</title>
        <authorList>
            <person name="Goeker M."/>
        </authorList>
    </citation>
    <scope>NUCLEOTIDE SEQUENCE [LARGE SCALE GENOMIC DNA]</scope>
    <source>
        <strain evidence="3 4">DSM 100880</strain>
    </source>
</reference>
<organism evidence="3 4">
    <name type="scientific">Flavobacterium aquicola</name>
    <dbReference type="NCBI Taxonomy" id="1682742"/>
    <lineage>
        <taxon>Bacteria</taxon>
        <taxon>Pseudomonadati</taxon>
        <taxon>Bacteroidota</taxon>
        <taxon>Flavobacteriia</taxon>
        <taxon>Flavobacteriales</taxon>
        <taxon>Flavobacteriaceae</taxon>
        <taxon>Flavobacterium</taxon>
    </lineage>
</organism>
<feature type="domain" description="DUF7737" evidence="2">
    <location>
        <begin position="750"/>
        <end position="854"/>
    </location>
</feature>
<evidence type="ECO:0000313" key="3">
    <source>
        <dbReference type="EMBL" id="REG97845.1"/>
    </source>
</evidence>
<dbReference type="InterPro" id="IPR025406">
    <property type="entry name" value="DUF4132"/>
</dbReference>
<name>A0A3E0EI69_9FLAO</name>
<dbReference type="RefSeq" id="WP_115813807.1">
    <property type="nucleotide sequence ID" value="NZ_QUNI01000008.1"/>
</dbReference>
<comment type="caution">
    <text evidence="3">The sequence shown here is derived from an EMBL/GenBank/DDBJ whole genome shotgun (WGS) entry which is preliminary data.</text>
</comment>
<dbReference type="Pfam" id="PF13569">
    <property type="entry name" value="DUF4132"/>
    <property type="match status" value="1"/>
</dbReference>
<dbReference type="Proteomes" id="UP000257136">
    <property type="component" value="Unassembled WGS sequence"/>
</dbReference>
<accession>A0A3E0EI69</accession>
<feature type="domain" description="DUF4132" evidence="1">
    <location>
        <begin position="449"/>
        <end position="628"/>
    </location>
</feature>
<evidence type="ECO:0000313" key="4">
    <source>
        <dbReference type="Proteomes" id="UP000257136"/>
    </source>
</evidence>
<dbReference type="EMBL" id="QUNI01000008">
    <property type="protein sequence ID" value="REG97845.1"/>
    <property type="molecule type" value="Genomic_DNA"/>
</dbReference>
<keyword evidence="4" id="KW-1185">Reference proteome</keyword>
<dbReference type="AlphaFoldDB" id="A0A3E0EI69"/>
<protein>
    <submittedName>
        <fullName evidence="3">Uncharacterized protein DUF4132</fullName>
    </submittedName>
</protein>
<evidence type="ECO:0000259" key="2">
    <source>
        <dbReference type="Pfam" id="PF24879"/>
    </source>
</evidence>